<feature type="compositionally biased region" description="Polar residues" evidence="1">
    <location>
        <begin position="1983"/>
        <end position="1992"/>
    </location>
</feature>
<feature type="compositionally biased region" description="Polar residues" evidence="1">
    <location>
        <begin position="617"/>
        <end position="626"/>
    </location>
</feature>
<feature type="compositionally biased region" description="Gly residues" evidence="1">
    <location>
        <begin position="1028"/>
        <end position="1052"/>
    </location>
</feature>
<feature type="compositionally biased region" description="Basic residues" evidence="1">
    <location>
        <begin position="1167"/>
        <end position="1180"/>
    </location>
</feature>
<feature type="compositionally biased region" description="Low complexity" evidence="1">
    <location>
        <begin position="534"/>
        <end position="546"/>
    </location>
</feature>
<feature type="compositionally biased region" description="Basic and acidic residues" evidence="1">
    <location>
        <begin position="49"/>
        <end position="59"/>
    </location>
</feature>
<feature type="compositionally biased region" description="Polar residues" evidence="1">
    <location>
        <begin position="2027"/>
        <end position="2037"/>
    </location>
</feature>
<feature type="compositionally biased region" description="Basic and acidic residues" evidence="1">
    <location>
        <begin position="681"/>
        <end position="692"/>
    </location>
</feature>
<evidence type="ECO:0000256" key="1">
    <source>
        <dbReference type="SAM" id="MobiDB-lite"/>
    </source>
</evidence>
<feature type="compositionally biased region" description="Basic and acidic residues" evidence="1">
    <location>
        <begin position="1211"/>
        <end position="1227"/>
    </location>
</feature>
<feature type="region of interest" description="Disordered" evidence="1">
    <location>
        <begin position="1931"/>
        <end position="1994"/>
    </location>
</feature>
<feature type="region of interest" description="Disordered" evidence="1">
    <location>
        <begin position="311"/>
        <end position="725"/>
    </location>
</feature>
<feature type="compositionally biased region" description="Polar residues" evidence="1">
    <location>
        <begin position="1704"/>
        <end position="1713"/>
    </location>
</feature>
<feature type="compositionally biased region" description="Polar residues" evidence="1">
    <location>
        <begin position="478"/>
        <end position="492"/>
    </location>
</feature>
<feature type="compositionally biased region" description="Polar residues" evidence="1">
    <location>
        <begin position="1580"/>
        <end position="1590"/>
    </location>
</feature>
<feature type="compositionally biased region" description="Basic and acidic residues" evidence="1">
    <location>
        <begin position="378"/>
        <end position="396"/>
    </location>
</feature>
<feature type="region of interest" description="Disordered" evidence="1">
    <location>
        <begin position="2107"/>
        <end position="2152"/>
    </location>
</feature>
<dbReference type="eggNOG" id="ENOG502RY3W">
    <property type="taxonomic scope" value="Eukaryota"/>
</dbReference>
<dbReference type="EMBL" id="FN649726">
    <property type="protein sequence ID" value="CBN76589.1"/>
    <property type="molecule type" value="Genomic_DNA"/>
</dbReference>
<dbReference type="Proteomes" id="UP000002630">
    <property type="component" value="Linkage Group LG01"/>
</dbReference>
<protein>
    <submittedName>
        <fullName evidence="2">Uncharacterized protein</fullName>
    </submittedName>
</protein>
<reference evidence="2 3" key="1">
    <citation type="journal article" date="2010" name="Nature">
        <title>The Ectocarpus genome and the independent evolution of multicellularity in brown algae.</title>
        <authorList>
            <person name="Cock J.M."/>
            <person name="Sterck L."/>
            <person name="Rouze P."/>
            <person name="Scornet D."/>
            <person name="Allen A.E."/>
            <person name="Amoutzias G."/>
            <person name="Anthouard V."/>
            <person name="Artiguenave F."/>
            <person name="Aury J.M."/>
            <person name="Badger J.H."/>
            <person name="Beszteri B."/>
            <person name="Billiau K."/>
            <person name="Bonnet E."/>
            <person name="Bothwell J.H."/>
            <person name="Bowler C."/>
            <person name="Boyen C."/>
            <person name="Brownlee C."/>
            <person name="Carrano C.J."/>
            <person name="Charrier B."/>
            <person name="Cho G.Y."/>
            <person name="Coelho S.M."/>
            <person name="Collen J."/>
            <person name="Corre E."/>
            <person name="Da Silva C."/>
            <person name="Delage L."/>
            <person name="Delaroque N."/>
            <person name="Dittami S.M."/>
            <person name="Doulbeau S."/>
            <person name="Elias M."/>
            <person name="Farnham G."/>
            <person name="Gachon C.M."/>
            <person name="Gschloessl B."/>
            <person name="Heesch S."/>
            <person name="Jabbari K."/>
            <person name="Jubin C."/>
            <person name="Kawai H."/>
            <person name="Kimura K."/>
            <person name="Kloareg B."/>
            <person name="Kupper F.C."/>
            <person name="Lang D."/>
            <person name="Le Bail A."/>
            <person name="Leblanc C."/>
            <person name="Lerouge P."/>
            <person name="Lohr M."/>
            <person name="Lopez P.J."/>
            <person name="Martens C."/>
            <person name="Maumus F."/>
            <person name="Michel G."/>
            <person name="Miranda-Saavedra D."/>
            <person name="Morales J."/>
            <person name="Moreau H."/>
            <person name="Motomura T."/>
            <person name="Nagasato C."/>
            <person name="Napoli C.A."/>
            <person name="Nelson D.R."/>
            <person name="Nyvall-Collen P."/>
            <person name="Peters A.F."/>
            <person name="Pommier C."/>
            <person name="Potin P."/>
            <person name="Poulain J."/>
            <person name="Quesneville H."/>
            <person name="Read B."/>
            <person name="Rensing S.A."/>
            <person name="Ritter A."/>
            <person name="Rousvoal S."/>
            <person name="Samanta M."/>
            <person name="Samson G."/>
            <person name="Schroeder D.C."/>
            <person name="Segurens B."/>
            <person name="Strittmatter M."/>
            <person name="Tonon T."/>
            <person name="Tregear J.W."/>
            <person name="Valentin K."/>
            <person name="von Dassow P."/>
            <person name="Yamagishi T."/>
            <person name="Van de Peer Y."/>
            <person name="Wincker P."/>
        </authorList>
    </citation>
    <scope>NUCLEOTIDE SEQUENCE [LARGE SCALE GENOMIC DNA]</scope>
    <source>
        <strain evidence="3">Ec32 / CCAP1310/4</strain>
    </source>
</reference>
<feature type="compositionally biased region" description="Low complexity" evidence="1">
    <location>
        <begin position="432"/>
        <end position="445"/>
    </location>
</feature>
<sequence length="2227" mass="233472">MAQLERELGNQPAESTADAVQIPEPRHVKYATVMAKNLRRGSHRPTPRRSVDKARMTPDERRELMRAQREVMWNLQKDSIVTVVSPGDDPVPYKRQGNPDVNTPLSVKRRQALRKKPLIQEISNEYWCFPGLNPEGSYEMTKESYLKLNRKLHLALIPDTTDAEARHSAEVDWLRDTARWGGRMTRQAFGSSMFELADIWTENIDEEEYTAFLWLLLETITNTNVVPPSFKPDREIECIVDKDLSEATKRIRDSFARGEGRERLSVPLDTDAILAVLADSRNARGNSLSPKLKDKHIKRLRALRQRLQALKQLRTWPAPGRTGDDDDEKRGGGSVSGSGTGDAEDVQGEGGIDNTGNVSSEGGEDAYKQKASINGATERNDEFLAPRQEPRKDAADGRFATTDGEEEEHAVAVGEGSLSHAGVSVGNEMRVGESSVSVEKGGSLETGVDTVQSVGRARDPALINAEDSGEARPKSKTNHVNSSTKNRNNQQDSLDDFGDRPIGDDTKYNHLPDLDARSSGTPETTGRLRHGEGASVPSSSKAASGSIEENSSDLSENVLPTKEGGSRALGEESVTRNARSKPEETRSPGVTRRERREDPDRFENTSLVEDQLLVGGSNKNMSNTDTLGVVRGGIHGLNGPSRSHGEGGSDRHATEYASNDDGAVAAAGGGDLGNDGSLTSGDRREGADRAGDKNYVAASSADKRGVGGHNNPTFGKDASVGGSSEALVDGCSKRAAGIVGGAGQSTDKLLPAGRSDGVVGEAVREGGTATDATQGSESIGNRKRERTAAGAVQKQRDEDNDGDGANGEVPTNRGNSSNNSNTKGARHAETDGVSTHHPARLNSGGGEDALPNGEILDTGQNSIPGSRIGLGRNGDGTVADCDGRETAEDIEYAHAHGNLDSDGPVGPENDRQSPSAGHDREAFRTGGNKRGGTTPAAAASLATNHGEGDHATDGVLSHEGGGDEESVHVPHGGGMSRWSLRTPSSQSGVVPCAKREEGSFDGDFNSTTSMSSGEEWRLSSSQTEDGGEIGAGGVEEQVGRGGSRGARGGGQGRRVRASGDADTGRKYDALSSADNKGHPSRRQSSRGSFGAKVSAKNHGNTSTLSKGPRGGKPLASNFRPGGGGGGGWDGISGTTDAEWEQMIQQAKTERKRRASTTRPVSKQSSAARRKRPSGQVKGRKGSTGTTKAAPAAQGAPSEEETYGRVAPVKPRAGDIRSRDGGGGDGQHDPTLPRLSLVEHASKGGSGPSKETKQTAAAAAGEGGIGEKSVAPFSSPTPNEAESHQTGEDGASRGKGLEPDSVVTRGQRHHAEVPRVGIGGDKSGRDSDGETELREFTAPEMLKGGDVATKAAGAKGTRTSVGPQEEDGRRNGKEHLIPQDMLAQLQPVLEKHNMTVVDVFDGSSPALDPQGSFSLDAQGPPVKNVVVGGSDMLTQRAPVAETGSTSPDGSPGGDDLDASGGVGPRVTDAETAVANARHMTIQEETGWAQSGEETRAARDGGAGYAPTGETGEAQQLLTGGMVAHADDQRRTLEPSSQENGGGELADAARRLGTAVSRRDAERKDDVEAETNTSRLPRGRSTFDSNSGTTSPDLFDDQGHGFLPTGQNKLMAPPRHIAAAESATDVGQGTLGMPKFNSSIDATREGEPAKRPPGPHHDYQEGARPRTRSGSRAGRMGCESTGGGDDIVIKEEAAEGESSTGEVPINDQNEMTAATTDRHHGPNRSNLLEAKGVSGSLHRRGEHPTLGEPKNGRDAVQRNDAGQNNSVVGPLLAQGGASGSNLGMEEGRSHDCTPRPSSEEPLDAPEGRMASSTTDSFAGADDSEKNALATGSWKGDSTTLDRAGQPRGGDKDPHPPRLVPNYLVSPDRHPTQADGPGTGDVNNRSVSGGVSAAVQQHVAAPPKSRSTMDRGEVLSSISVAGTKMLMDAEAGGRHRQGMLGAGPGRKSSYAGGTERPEILRRLSSTGVWRCDDSVNQSEKDAPTAKASTNPSSRNLEVGDDVLATVDGRAAALVAQPAGEPRRASRRLQRQNSTQRTTEAVGSFDQRARSPSNASVVRNSHATSYPGELMVDDRDGIVGRAAAYNANAAGNNKAPSGETGVLGGGEIAETRKERAEGGGVTLTKNRRSSAENVNKGATTNTSPDGAPRMGSEDAMALEPQRGAHGKAMAAVGRVRSSTKLDPDFETLANVPLTSVQCAGADTEDPEPTRRRTGNGEARGSSCRGTKRNEK</sequence>
<feature type="region of interest" description="Disordered" evidence="1">
    <location>
        <begin position="2012"/>
        <end position="2067"/>
    </location>
</feature>
<feature type="region of interest" description="Disordered" evidence="1">
    <location>
        <begin position="1"/>
        <end position="59"/>
    </location>
</feature>
<feature type="compositionally biased region" description="Basic and acidic residues" evidence="1">
    <location>
        <begin position="1321"/>
        <end position="1336"/>
    </location>
</feature>
<evidence type="ECO:0000313" key="2">
    <source>
        <dbReference type="EMBL" id="CBN76589.1"/>
    </source>
</evidence>
<feature type="region of interest" description="Disordered" evidence="1">
    <location>
        <begin position="1524"/>
        <end position="1910"/>
    </location>
</feature>
<feature type="compositionally biased region" description="Polar residues" evidence="1">
    <location>
        <begin position="770"/>
        <end position="779"/>
    </location>
</feature>
<feature type="compositionally biased region" description="Polar residues" evidence="1">
    <location>
        <begin position="2127"/>
        <end position="2140"/>
    </location>
</feature>
<feature type="compositionally biased region" description="Basic and acidic residues" evidence="1">
    <location>
        <begin position="1555"/>
        <end position="1564"/>
    </location>
</feature>
<feature type="compositionally biased region" description="Low complexity" evidence="1">
    <location>
        <begin position="1343"/>
        <end position="1358"/>
    </location>
</feature>
<feature type="compositionally biased region" description="Polar residues" evidence="1">
    <location>
        <begin position="1004"/>
        <end position="1024"/>
    </location>
</feature>
<feature type="compositionally biased region" description="Basic and acidic residues" evidence="1">
    <location>
        <begin position="569"/>
        <end position="603"/>
    </location>
</feature>
<feature type="compositionally biased region" description="Polar residues" evidence="1">
    <location>
        <begin position="979"/>
        <end position="988"/>
    </location>
</feature>
<feature type="compositionally biased region" description="Basic and acidic residues" evidence="1">
    <location>
        <begin position="1057"/>
        <end position="1068"/>
    </location>
</feature>
<feature type="compositionally biased region" description="Polar residues" evidence="1">
    <location>
        <begin position="2046"/>
        <end position="2060"/>
    </location>
</feature>
<feature type="compositionally biased region" description="Basic and acidic residues" evidence="1">
    <location>
        <begin position="1967"/>
        <end position="1980"/>
    </location>
</feature>
<feature type="compositionally biased region" description="Basic and acidic residues" evidence="1">
    <location>
        <begin position="643"/>
        <end position="654"/>
    </location>
</feature>
<dbReference type="OrthoDB" id="121313at2759"/>
<keyword evidence="3" id="KW-1185">Reference proteome</keyword>
<feature type="region of interest" description="Disordered" evidence="1">
    <location>
        <begin position="1408"/>
        <end position="1510"/>
    </location>
</feature>
<dbReference type="STRING" id="2880.D8LB80"/>
<feature type="compositionally biased region" description="Basic and acidic residues" evidence="1">
    <location>
        <begin position="1280"/>
        <end position="1297"/>
    </location>
</feature>
<feature type="compositionally biased region" description="Basic and acidic residues" evidence="1">
    <location>
        <begin position="1365"/>
        <end position="1374"/>
    </location>
</feature>
<feature type="compositionally biased region" description="Basic and acidic residues" evidence="1">
    <location>
        <begin position="497"/>
        <end position="516"/>
    </location>
</feature>
<evidence type="ECO:0000313" key="3">
    <source>
        <dbReference type="Proteomes" id="UP000002630"/>
    </source>
</evidence>
<dbReference type="EMBL" id="FN647682">
    <property type="protein sequence ID" value="CBN76589.1"/>
    <property type="molecule type" value="Genomic_DNA"/>
</dbReference>
<feature type="region of interest" description="Disordered" evidence="1">
    <location>
        <begin position="2189"/>
        <end position="2227"/>
    </location>
</feature>
<feature type="compositionally biased region" description="Basic and acidic residues" evidence="1">
    <location>
        <begin position="881"/>
        <end position="899"/>
    </location>
</feature>
<feature type="compositionally biased region" description="Basic residues" evidence="1">
    <location>
        <begin position="37"/>
        <end position="47"/>
    </location>
</feature>
<dbReference type="InParanoid" id="D8LB80"/>
<feature type="compositionally biased region" description="Basic and acidic residues" evidence="1">
    <location>
        <begin position="1640"/>
        <end position="1662"/>
    </location>
</feature>
<dbReference type="OMA" id="WHDDDWH"/>
<name>D8LB80_ECTSI</name>
<proteinExistence type="predicted"/>
<feature type="compositionally biased region" description="Basic and acidic residues" evidence="1">
    <location>
        <begin position="1740"/>
        <end position="1755"/>
    </location>
</feature>
<gene>
    <name evidence="2" type="ORF">Esi_0000_0301</name>
</gene>
<feature type="compositionally biased region" description="Gly residues" evidence="1">
    <location>
        <begin position="1120"/>
        <end position="1130"/>
    </location>
</feature>
<feature type="compositionally biased region" description="Polar residues" evidence="1">
    <location>
        <begin position="1156"/>
        <end position="1166"/>
    </location>
</feature>
<organism evidence="2 3">
    <name type="scientific">Ectocarpus siliculosus</name>
    <name type="common">Brown alga</name>
    <name type="synonym">Conferva siliculosa</name>
    <dbReference type="NCBI Taxonomy" id="2880"/>
    <lineage>
        <taxon>Eukaryota</taxon>
        <taxon>Sar</taxon>
        <taxon>Stramenopiles</taxon>
        <taxon>Ochrophyta</taxon>
        <taxon>PX clade</taxon>
        <taxon>Phaeophyceae</taxon>
        <taxon>Ectocarpales</taxon>
        <taxon>Ectocarpaceae</taxon>
        <taxon>Ectocarpus</taxon>
    </lineage>
</organism>
<feature type="region of interest" description="Disordered" evidence="1">
    <location>
        <begin position="737"/>
        <end position="1374"/>
    </location>
</feature>
<accession>D8LB80</accession>
<feature type="compositionally biased region" description="Low complexity" evidence="1">
    <location>
        <begin position="657"/>
        <end position="666"/>
    </location>
</feature>